<dbReference type="InterPro" id="IPR041694">
    <property type="entry name" value="ADH_N_2"/>
</dbReference>
<dbReference type="PANTHER" id="PTHR43205:SF36">
    <property type="entry name" value="ALLYL ALCOHOL DEHYDROGENASE-LIKE PROTEIN"/>
    <property type="match status" value="1"/>
</dbReference>
<reference evidence="4" key="2">
    <citation type="submission" date="2025-08" db="UniProtKB">
        <authorList>
            <consortium name="RefSeq"/>
        </authorList>
    </citation>
    <scope>IDENTIFICATION</scope>
    <source>
        <tissue evidence="4">Leaf</tissue>
    </source>
</reference>
<dbReference type="Pfam" id="PF16884">
    <property type="entry name" value="ADH_N_2"/>
    <property type="match status" value="1"/>
</dbReference>
<proteinExistence type="predicted"/>
<dbReference type="Gene3D" id="3.90.180.10">
    <property type="entry name" value="Medium-chain alcohol dehydrogenases, catalytic domain"/>
    <property type="match status" value="1"/>
</dbReference>
<evidence type="ECO:0000256" key="1">
    <source>
        <dbReference type="ARBA" id="ARBA00023002"/>
    </source>
</evidence>
<dbReference type="PANTHER" id="PTHR43205">
    <property type="entry name" value="PROSTAGLANDIN REDUCTASE"/>
    <property type="match status" value="1"/>
</dbReference>
<protein>
    <submittedName>
        <fullName evidence="4">NADP-dependent alkenal double bond reductase P2 isoform X2</fullName>
    </submittedName>
</protein>
<dbReference type="GO" id="GO:0032440">
    <property type="term" value="F:2-alkenal reductase [NAD(P)H] activity"/>
    <property type="evidence" value="ECO:0007669"/>
    <property type="project" value="TreeGrafter"/>
</dbReference>
<keyword evidence="3" id="KW-1185">Reference proteome</keyword>
<dbReference type="Gene3D" id="3.40.50.720">
    <property type="entry name" value="NAD(P)-binding Rossmann-like Domain"/>
    <property type="match status" value="1"/>
</dbReference>
<evidence type="ECO:0000313" key="3">
    <source>
        <dbReference type="Proteomes" id="UP000504610"/>
    </source>
</evidence>
<sequence>METTVRNKQVILKHYTKGFPEESDLMIATALDTMELKVKPGSSAILVKNLFLSCDPYMGTFMREPDSGSSEVAVETLPLLDAFLPGKPIAGVGVSEVIDSDDPGFAKGDFVWGIVGWEEYSTVNSFGRFRIDVNIDVPLSYYTGILSVTGLTAYAGFFEICSPKKGETVFVSAAAGAVGHLVGQFAKLMGCYVVGSAGSKQKVDLLLDKFGFDDAFNYKEEPDLNAALKRCLPQGIDIYFENVGGKMLDSVLMNMNVHGRIAVCGMISQYHIESKEGIQNLPVVIYKRIKMQGFLALDFVDRFPKFLDYVVPYLNERKLVYIEDIVEGLENGPAALFRLFQGQNIGKQSIKRGKRINPKFNSSDAHFLWFCRAPSIRIAMGILSWFTGSPKPSQPETTKTEIIQTPAPGMNGAIEVPRPDRATVFEFGSVAATGDRVTLAGYCPVSDDLEPCRWEIVPADGKDAPQFRVVF</sequence>
<dbReference type="RefSeq" id="XP_018491575.1">
    <property type="nucleotide sequence ID" value="XM_018636073.2"/>
</dbReference>
<evidence type="ECO:0000313" key="4">
    <source>
        <dbReference type="RefSeq" id="XP_018491575.1"/>
    </source>
</evidence>
<dbReference type="InterPro" id="IPR045010">
    <property type="entry name" value="MDR_fam"/>
</dbReference>
<dbReference type="Pfam" id="PF00107">
    <property type="entry name" value="ADH_zinc_N"/>
    <property type="match status" value="1"/>
</dbReference>
<gene>
    <name evidence="4" type="primary">LOC108862050</name>
</gene>
<name>A0A6J0P4J0_RAPSA</name>
<reference evidence="3" key="1">
    <citation type="journal article" date="2019" name="Database">
        <title>The radish genome database (RadishGD): an integrated information resource for radish genomics.</title>
        <authorList>
            <person name="Yu H.J."/>
            <person name="Baek S."/>
            <person name="Lee Y.J."/>
            <person name="Cho A."/>
            <person name="Mun J.H."/>
        </authorList>
    </citation>
    <scope>NUCLEOTIDE SEQUENCE [LARGE SCALE GENOMIC DNA]</scope>
    <source>
        <strain evidence="3">cv. WK10039</strain>
    </source>
</reference>
<dbReference type="SUPFAM" id="SSF51735">
    <property type="entry name" value="NAD(P)-binding Rossmann-fold domains"/>
    <property type="match status" value="1"/>
</dbReference>
<dbReference type="SUPFAM" id="SSF50129">
    <property type="entry name" value="GroES-like"/>
    <property type="match status" value="1"/>
</dbReference>
<dbReference type="FunFam" id="3.40.50.720:FF:000121">
    <property type="entry name" value="Prostaglandin reductase 2"/>
    <property type="match status" value="1"/>
</dbReference>
<dbReference type="GeneID" id="108862050"/>
<dbReference type="SMART" id="SM00829">
    <property type="entry name" value="PKS_ER"/>
    <property type="match status" value="1"/>
</dbReference>
<dbReference type="InterPro" id="IPR020843">
    <property type="entry name" value="ER"/>
</dbReference>
<organism evidence="3 4">
    <name type="scientific">Raphanus sativus</name>
    <name type="common">Radish</name>
    <name type="synonym">Raphanus raphanistrum var. sativus</name>
    <dbReference type="NCBI Taxonomy" id="3726"/>
    <lineage>
        <taxon>Eukaryota</taxon>
        <taxon>Viridiplantae</taxon>
        <taxon>Streptophyta</taxon>
        <taxon>Embryophyta</taxon>
        <taxon>Tracheophyta</taxon>
        <taxon>Spermatophyta</taxon>
        <taxon>Magnoliopsida</taxon>
        <taxon>eudicotyledons</taxon>
        <taxon>Gunneridae</taxon>
        <taxon>Pentapetalae</taxon>
        <taxon>rosids</taxon>
        <taxon>malvids</taxon>
        <taxon>Brassicales</taxon>
        <taxon>Brassicaceae</taxon>
        <taxon>Brassiceae</taxon>
        <taxon>Raphanus</taxon>
    </lineage>
</organism>
<evidence type="ECO:0000259" key="2">
    <source>
        <dbReference type="SMART" id="SM00829"/>
    </source>
</evidence>
<keyword evidence="1" id="KW-0560">Oxidoreductase</keyword>
<feature type="domain" description="Enoyl reductase (ER)" evidence="2">
    <location>
        <begin position="59"/>
        <end position="350"/>
    </location>
</feature>
<dbReference type="GO" id="GO:0006979">
    <property type="term" value="P:response to oxidative stress"/>
    <property type="evidence" value="ECO:0007669"/>
    <property type="project" value="TreeGrafter"/>
</dbReference>
<dbReference type="Proteomes" id="UP000504610">
    <property type="component" value="Chromosome 5"/>
</dbReference>
<dbReference type="InterPro" id="IPR011032">
    <property type="entry name" value="GroES-like_sf"/>
</dbReference>
<dbReference type="InterPro" id="IPR036291">
    <property type="entry name" value="NAD(P)-bd_dom_sf"/>
</dbReference>
<dbReference type="CDD" id="cd08295">
    <property type="entry name" value="double_bond_reductase_like"/>
    <property type="match status" value="1"/>
</dbReference>
<dbReference type="InterPro" id="IPR013149">
    <property type="entry name" value="ADH-like_C"/>
</dbReference>
<dbReference type="AlphaFoldDB" id="A0A6J0P4J0"/>
<accession>A0A6J0P4J0</accession>
<dbReference type="OrthoDB" id="809632at2759"/>